<reference evidence="3 4" key="1">
    <citation type="submission" date="2024-09" db="EMBL/GenBank/DDBJ databases">
        <title>Floridaenema gen nov. (Aerosakkonemataceae, Aerosakkonematales ord. nov., Cyanobacteria) from benthic tropical and subtropical fresh waters, with the description of four new species.</title>
        <authorList>
            <person name="Moretto J.A."/>
            <person name="Berthold D.E."/>
            <person name="Lefler F.W."/>
            <person name="Huang I.-S."/>
            <person name="Laughinghouse H. IV."/>
        </authorList>
    </citation>
    <scope>NUCLEOTIDE SEQUENCE [LARGE SCALE GENOMIC DNA]</scope>
    <source>
        <strain evidence="3 4">BLCC-F167</strain>
    </source>
</reference>
<name>A0ABV4WNJ0_9CYAN</name>
<dbReference type="GO" id="GO:0008483">
    <property type="term" value="F:transaminase activity"/>
    <property type="evidence" value="ECO:0007669"/>
    <property type="project" value="UniProtKB-KW"/>
</dbReference>
<dbReference type="InterPro" id="IPR015422">
    <property type="entry name" value="PyrdxlP-dep_Trfase_small"/>
</dbReference>
<evidence type="ECO:0000313" key="3">
    <source>
        <dbReference type="EMBL" id="MFB2836663.1"/>
    </source>
</evidence>
<dbReference type="EMBL" id="JBHFNT010000166">
    <property type="protein sequence ID" value="MFB2836663.1"/>
    <property type="molecule type" value="Genomic_DNA"/>
</dbReference>
<gene>
    <name evidence="3" type="ORF">ACE1CA_19200</name>
</gene>
<dbReference type="RefSeq" id="WP_413279037.1">
    <property type="nucleotide sequence ID" value="NZ_JBHFNT010000166.1"/>
</dbReference>
<dbReference type="Pfam" id="PF00266">
    <property type="entry name" value="Aminotran_5"/>
    <property type="match status" value="1"/>
</dbReference>
<proteinExistence type="predicted"/>
<evidence type="ECO:0000259" key="2">
    <source>
        <dbReference type="Pfam" id="PF00266"/>
    </source>
</evidence>
<dbReference type="Gene3D" id="3.90.1150.10">
    <property type="entry name" value="Aspartate Aminotransferase, domain 1"/>
    <property type="match status" value="1"/>
</dbReference>
<feature type="domain" description="Aminotransferase class V" evidence="2">
    <location>
        <begin position="53"/>
        <end position="309"/>
    </location>
</feature>
<comment type="caution">
    <text evidence="3">The sequence shown here is derived from an EMBL/GenBank/DDBJ whole genome shotgun (WGS) entry which is preliminary data.</text>
</comment>
<organism evidence="3 4">
    <name type="scientific">Floridaenema evergladense BLCC-F167</name>
    <dbReference type="NCBI Taxonomy" id="3153639"/>
    <lineage>
        <taxon>Bacteria</taxon>
        <taxon>Bacillati</taxon>
        <taxon>Cyanobacteriota</taxon>
        <taxon>Cyanophyceae</taxon>
        <taxon>Oscillatoriophycideae</taxon>
        <taxon>Aerosakkonematales</taxon>
        <taxon>Aerosakkonemataceae</taxon>
        <taxon>Floridanema</taxon>
        <taxon>Floridanema evergladense</taxon>
    </lineage>
</organism>
<keyword evidence="3" id="KW-0032">Aminotransferase</keyword>
<accession>A0ABV4WNJ0</accession>
<dbReference type="InterPro" id="IPR000192">
    <property type="entry name" value="Aminotrans_V_dom"/>
</dbReference>
<keyword evidence="1" id="KW-0663">Pyridoxal phosphate</keyword>
<dbReference type="Proteomes" id="UP001576780">
    <property type="component" value="Unassembled WGS sequence"/>
</dbReference>
<dbReference type="PANTHER" id="PTHR43092">
    <property type="entry name" value="L-CYSTEINE DESULFHYDRASE"/>
    <property type="match status" value="1"/>
</dbReference>
<dbReference type="InterPro" id="IPR015421">
    <property type="entry name" value="PyrdxlP-dep_Trfase_major"/>
</dbReference>
<evidence type="ECO:0000313" key="4">
    <source>
        <dbReference type="Proteomes" id="UP001576780"/>
    </source>
</evidence>
<dbReference type="SUPFAM" id="SSF53383">
    <property type="entry name" value="PLP-dependent transferases"/>
    <property type="match status" value="1"/>
</dbReference>
<sequence>MKDRVSGFKLSTSHFAKFWLIEPNIIFLNHGSFGACPIPVLEAQQRFRQLLERQPLKFYRELEALLDAAKSQLAEFVGADASDLVFVPNATTGINAVLRSLSFRPGDELLTTSQEYNACRNVLNFVAEMTGAKVVVAEVPFPINAPEQVVEAVVECVSPQTRLALLDHITSQTGLIFPIRELVKELSDRGIDTLVDGAHAPGMVSLNLREIGATYYTGNCHKWLCAPKGAAFLYVRRDRQSLIRPMIISHGANSFRADKSRFQLEFDWMGTDDPSAYLCVPEAIKFMGSLLPGGWSELRARNRSLVLQARELLCEVLGVAPSCPEGMIGTMAVVSLPDDGSGFEKVRSIPVIQDILWERFKIEVPVIYWPAYPKQLLRVSAQIYNKIEDYEYLAEVLPELFKEYDAI</sequence>
<dbReference type="InterPro" id="IPR015424">
    <property type="entry name" value="PyrdxlP-dep_Trfase"/>
</dbReference>
<keyword evidence="3" id="KW-0808">Transferase</keyword>
<dbReference type="Gene3D" id="3.40.640.10">
    <property type="entry name" value="Type I PLP-dependent aspartate aminotransferase-like (Major domain)"/>
    <property type="match status" value="1"/>
</dbReference>
<keyword evidence="4" id="KW-1185">Reference proteome</keyword>
<protein>
    <submittedName>
        <fullName evidence="3">Aminotransferase class V-fold PLP-dependent enzyme</fullName>
    </submittedName>
</protein>
<evidence type="ECO:0000256" key="1">
    <source>
        <dbReference type="ARBA" id="ARBA00022898"/>
    </source>
</evidence>
<dbReference type="PANTHER" id="PTHR43092:SF2">
    <property type="entry name" value="HERCYNYLCYSTEINE SULFOXIDE LYASE"/>
    <property type="match status" value="1"/>
</dbReference>